<dbReference type="RefSeq" id="XP_033597778.1">
    <property type="nucleotide sequence ID" value="XM_033744443.1"/>
</dbReference>
<evidence type="ECO:0000256" key="1">
    <source>
        <dbReference type="SAM" id="Phobius"/>
    </source>
</evidence>
<keyword evidence="4" id="KW-1185">Reference proteome</keyword>
<sequence>MSRLLHIIDVKSQGQNGELRTVRTMSRSSKEMVRRLHQLEDMILPTYPRVSQPTASVQNGGPQDPVLEALEPIPVKDYRHDPFCRVICLLAPFSRAPLSMTPMMFQLLASYHQIMPEIVDYLSAFGHETAQGARFCGFNTHIQLDLNPSSRLVVSALGRSGRLYQICYNLRTPPRVPIQKSTSSAALPTTSGRMAFRQLIVHHQFDIGRGVALWLLAGGARDIIPGIVDSLVPKIESKEDTTMTDRFRTTLDVHFFNCEHATIDWRECIEFLEKSFDEYRLMLLENLELDEGEYSKSIFDTITALKNLQINEENVGNAVLILHSNIDTMKSLVSFYEELEENHTDEICAGHSGFDSRNNGIRRFVKKIGHLVSEMSMLIRRGERLAQVVADTKNLVIKTREFQNSKQIEILTIVTSHLGYQAQKETIAVRVITIVTLLYLPCSVVSSFFSTDVVKFLVDDNNSLWSSQWSAKALVLWLGVTAVLMALTLRASYIFYRHEQERQLDDLDRTMVNLVGNGLVDVLNNRKNGVGSTWLLDFFGLGASTPKETPMSTEVPDDPNTGGPIWNVANHREEKVARLKWCRHFFSKSEAKSVSPVESHDAQQRV</sequence>
<dbReference type="OrthoDB" id="5396681at2759"/>
<keyword evidence="1" id="KW-0812">Transmembrane</keyword>
<protein>
    <recommendedName>
        <fullName evidence="2">CorA-like transporter domain-containing protein</fullName>
    </recommendedName>
</protein>
<organism evidence="3 4">
    <name type="scientific">Pseudovirgaria hyperparasitica</name>
    <dbReference type="NCBI Taxonomy" id="470096"/>
    <lineage>
        <taxon>Eukaryota</taxon>
        <taxon>Fungi</taxon>
        <taxon>Dikarya</taxon>
        <taxon>Ascomycota</taxon>
        <taxon>Pezizomycotina</taxon>
        <taxon>Dothideomycetes</taxon>
        <taxon>Dothideomycetes incertae sedis</taxon>
        <taxon>Acrospermales</taxon>
        <taxon>Acrospermaceae</taxon>
        <taxon>Pseudovirgaria</taxon>
    </lineage>
</organism>
<feature type="transmembrane region" description="Helical" evidence="1">
    <location>
        <begin position="427"/>
        <end position="449"/>
    </location>
</feature>
<dbReference type="InterPro" id="IPR058257">
    <property type="entry name" value="CorA-like_dom"/>
</dbReference>
<accession>A0A6A6W169</accession>
<feature type="domain" description="CorA-like transporter" evidence="2">
    <location>
        <begin position="77"/>
        <end position="278"/>
    </location>
</feature>
<gene>
    <name evidence="3" type="ORF">EJ05DRAFT_478344</name>
</gene>
<dbReference type="Pfam" id="PF26616">
    <property type="entry name" value="CorA-like"/>
    <property type="match status" value="1"/>
</dbReference>
<dbReference type="EMBL" id="ML996577">
    <property type="protein sequence ID" value="KAF2755327.1"/>
    <property type="molecule type" value="Genomic_DNA"/>
</dbReference>
<dbReference type="Proteomes" id="UP000799437">
    <property type="component" value="Unassembled WGS sequence"/>
</dbReference>
<evidence type="ECO:0000313" key="4">
    <source>
        <dbReference type="Proteomes" id="UP000799437"/>
    </source>
</evidence>
<name>A0A6A6W169_9PEZI</name>
<feature type="transmembrane region" description="Helical" evidence="1">
    <location>
        <begin position="469"/>
        <end position="489"/>
    </location>
</feature>
<evidence type="ECO:0000313" key="3">
    <source>
        <dbReference type="EMBL" id="KAF2755327.1"/>
    </source>
</evidence>
<reference evidence="3" key="1">
    <citation type="journal article" date="2020" name="Stud. Mycol.">
        <title>101 Dothideomycetes genomes: a test case for predicting lifestyles and emergence of pathogens.</title>
        <authorList>
            <person name="Haridas S."/>
            <person name="Albert R."/>
            <person name="Binder M."/>
            <person name="Bloem J."/>
            <person name="Labutti K."/>
            <person name="Salamov A."/>
            <person name="Andreopoulos B."/>
            <person name="Baker S."/>
            <person name="Barry K."/>
            <person name="Bills G."/>
            <person name="Bluhm B."/>
            <person name="Cannon C."/>
            <person name="Castanera R."/>
            <person name="Culley D."/>
            <person name="Daum C."/>
            <person name="Ezra D."/>
            <person name="Gonzalez J."/>
            <person name="Henrissat B."/>
            <person name="Kuo A."/>
            <person name="Liang C."/>
            <person name="Lipzen A."/>
            <person name="Lutzoni F."/>
            <person name="Magnuson J."/>
            <person name="Mondo S."/>
            <person name="Nolan M."/>
            <person name="Ohm R."/>
            <person name="Pangilinan J."/>
            <person name="Park H.-J."/>
            <person name="Ramirez L."/>
            <person name="Alfaro M."/>
            <person name="Sun H."/>
            <person name="Tritt A."/>
            <person name="Yoshinaga Y."/>
            <person name="Zwiers L.-H."/>
            <person name="Turgeon B."/>
            <person name="Goodwin S."/>
            <person name="Spatafora J."/>
            <person name="Crous P."/>
            <person name="Grigoriev I."/>
        </authorList>
    </citation>
    <scope>NUCLEOTIDE SEQUENCE</scope>
    <source>
        <strain evidence="3">CBS 121739</strain>
    </source>
</reference>
<dbReference type="AlphaFoldDB" id="A0A6A6W169"/>
<proteinExistence type="predicted"/>
<evidence type="ECO:0000259" key="2">
    <source>
        <dbReference type="Pfam" id="PF26616"/>
    </source>
</evidence>
<dbReference type="Gene3D" id="1.20.58.340">
    <property type="entry name" value="Magnesium transport protein CorA, transmembrane region"/>
    <property type="match status" value="1"/>
</dbReference>
<keyword evidence="1" id="KW-0472">Membrane</keyword>
<keyword evidence="1" id="KW-1133">Transmembrane helix</keyword>
<dbReference type="GeneID" id="54485497"/>